<dbReference type="AlphaFoldDB" id="A0A4T0M2H6"/>
<feature type="signal peptide" evidence="1">
    <location>
        <begin position="1"/>
        <end position="26"/>
    </location>
</feature>
<dbReference type="InterPro" id="IPR045992">
    <property type="entry name" value="DUF5948"/>
</dbReference>
<protein>
    <submittedName>
        <fullName evidence="2">Uncharacterized protein</fullName>
    </submittedName>
</protein>
<dbReference type="EMBL" id="SPRC01000042">
    <property type="protein sequence ID" value="TIB76717.1"/>
    <property type="molecule type" value="Genomic_DNA"/>
</dbReference>
<reference evidence="2 3" key="1">
    <citation type="submission" date="2019-03" db="EMBL/GenBank/DDBJ databases">
        <title>Sequencing 25 genomes of Wallemia mellicola.</title>
        <authorList>
            <person name="Gostincar C."/>
        </authorList>
    </citation>
    <scope>NUCLEOTIDE SEQUENCE [LARGE SCALE GENOMIC DNA]</scope>
    <source>
        <strain evidence="2 3">EXF-6152</strain>
    </source>
</reference>
<evidence type="ECO:0000313" key="3">
    <source>
        <dbReference type="Proteomes" id="UP000310685"/>
    </source>
</evidence>
<evidence type="ECO:0000313" key="2">
    <source>
        <dbReference type="EMBL" id="TIB76717.1"/>
    </source>
</evidence>
<feature type="chain" id="PRO_5021006788" evidence="1">
    <location>
        <begin position="27"/>
        <end position="113"/>
    </location>
</feature>
<name>A0A4T0M2H6_9BASI</name>
<gene>
    <name evidence="2" type="ORF">E3Q22_03405</name>
</gene>
<dbReference type="Pfam" id="PF19373">
    <property type="entry name" value="DUF5948"/>
    <property type="match status" value="1"/>
</dbReference>
<comment type="caution">
    <text evidence="2">The sequence shown here is derived from an EMBL/GenBank/DDBJ whole genome shotgun (WGS) entry which is preliminary data.</text>
</comment>
<proteinExistence type="predicted"/>
<keyword evidence="1" id="KW-0732">Signal</keyword>
<dbReference type="Proteomes" id="UP000310685">
    <property type="component" value="Unassembled WGS sequence"/>
</dbReference>
<sequence>MLPRDTFSSTMFKVLFFAPLLALVAAGGSEVCLNKKAGCVEAQITKDCCAAVKQSAYFSEVSSTCVPYAANGINTGDMVDCCESRGAGSHGGETVTDMSNRKICLDPLDGTSK</sequence>
<organism evidence="2 3">
    <name type="scientific">Wallemia mellicola</name>
    <dbReference type="NCBI Taxonomy" id="1708541"/>
    <lineage>
        <taxon>Eukaryota</taxon>
        <taxon>Fungi</taxon>
        <taxon>Dikarya</taxon>
        <taxon>Basidiomycota</taxon>
        <taxon>Wallemiomycotina</taxon>
        <taxon>Wallemiomycetes</taxon>
        <taxon>Wallemiales</taxon>
        <taxon>Wallemiaceae</taxon>
        <taxon>Wallemia</taxon>
    </lineage>
</organism>
<accession>A0A4T0M2H6</accession>
<evidence type="ECO:0000256" key="1">
    <source>
        <dbReference type="SAM" id="SignalP"/>
    </source>
</evidence>